<dbReference type="NCBIfam" id="TIGR01409">
    <property type="entry name" value="TAT_signal_seq"/>
    <property type="match status" value="1"/>
</dbReference>
<sequence length="379" mass="41407">MNRRDFLKGLGLSTLSLLAAPSVWANTLSTLAGNRRIVILIELKGGNDGLNTLIPYTHPNYYSARPTIAIERSSILTLSAHLGLNPALEALMPIWNEGELAWVQGIGYETGNRSHFEAIEIWDTAQAEARGLHDGWIAQSFPEHSLAGIALDTNLGPLYGQNVSALSISEPSNFASSGSRIHALKSDSTNPSLQHILNVQSQIEMLASTLADYLKDLPAAKESFGAGNFGQSLNSAYTLIASGLNVPAYKITLGSFDTHTDHRSRHKLLLQSLAQGLASMRNNLKRIGMWDEVIIMTYSEFGRRLKENANKGIDHGAASVQLVMGGKVKGGLYGEYPSLTDLDERGDLVYTTDFRDIYSVIRNNWWNLGEKLTGQLALI</sequence>
<name>A0A1T4X887_9GAMM</name>
<dbReference type="InterPro" id="IPR010869">
    <property type="entry name" value="DUF1501"/>
</dbReference>
<accession>A0A1T4X887</accession>
<reference evidence="3 4" key="1">
    <citation type="submission" date="2017-02" db="EMBL/GenBank/DDBJ databases">
        <authorList>
            <person name="Peterson S.W."/>
        </authorList>
    </citation>
    <scope>NUCLEOTIDE SEQUENCE [LARGE SCALE GENOMIC DNA]</scope>
    <source>
        <strain evidence="3 4">ATCC 49788</strain>
    </source>
</reference>
<dbReference type="PROSITE" id="PS51318">
    <property type="entry name" value="TAT"/>
    <property type="match status" value="1"/>
</dbReference>
<dbReference type="AlphaFoldDB" id="A0A1T4X887"/>
<keyword evidence="4" id="KW-1185">Reference proteome</keyword>
<keyword evidence="1 2" id="KW-0732">Signal</keyword>
<dbReference type="Pfam" id="PF07394">
    <property type="entry name" value="DUF1501"/>
    <property type="match status" value="1"/>
</dbReference>
<dbReference type="InterPro" id="IPR006311">
    <property type="entry name" value="TAT_signal"/>
</dbReference>
<gene>
    <name evidence="3" type="ORF">SAMN02745130_02575</name>
</gene>
<proteinExistence type="predicted"/>
<feature type="signal peptide" evidence="2">
    <location>
        <begin position="1"/>
        <end position="25"/>
    </location>
</feature>
<dbReference type="PANTHER" id="PTHR43737">
    <property type="entry name" value="BLL7424 PROTEIN"/>
    <property type="match status" value="1"/>
</dbReference>
<evidence type="ECO:0000313" key="3">
    <source>
        <dbReference type="EMBL" id="SKA85081.1"/>
    </source>
</evidence>
<dbReference type="RefSeq" id="WP_078923033.1">
    <property type="nucleotide sequence ID" value="NZ_FUYB01000013.1"/>
</dbReference>
<dbReference type="STRING" id="92487.SAMN02745130_02575"/>
<dbReference type="PANTHER" id="PTHR43737:SF1">
    <property type="entry name" value="DUF1501 DOMAIN-CONTAINING PROTEIN"/>
    <property type="match status" value="1"/>
</dbReference>
<feature type="chain" id="PRO_5013227789" evidence="2">
    <location>
        <begin position="26"/>
        <end position="379"/>
    </location>
</feature>
<evidence type="ECO:0000256" key="1">
    <source>
        <dbReference type="ARBA" id="ARBA00022729"/>
    </source>
</evidence>
<evidence type="ECO:0000256" key="2">
    <source>
        <dbReference type="SAM" id="SignalP"/>
    </source>
</evidence>
<organism evidence="3 4">
    <name type="scientific">Thiothrix eikelboomii</name>
    <dbReference type="NCBI Taxonomy" id="92487"/>
    <lineage>
        <taxon>Bacteria</taxon>
        <taxon>Pseudomonadati</taxon>
        <taxon>Pseudomonadota</taxon>
        <taxon>Gammaproteobacteria</taxon>
        <taxon>Thiotrichales</taxon>
        <taxon>Thiotrichaceae</taxon>
        <taxon>Thiothrix</taxon>
    </lineage>
</organism>
<dbReference type="InterPro" id="IPR019546">
    <property type="entry name" value="TAT_signal_bac_arc"/>
</dbReference>
<dbReference type="Proteomes" id="UP000190460">
    <property type="component" value="Unassembled WGS sequence"/>
</dbReference>
<protein>
    <submittedName>
        <fullName evidence="3">Tat (Twin-arginine translocation) pathway signal sequence</fullName>
    </submittedName>
</protein>
<evidence type="ECO:0000313" key="4">
    <source>
        <dbReference type="Proteomes" id="UP000190460"/>
    </source>
</evidence>
<dbReference type="EMBL" id="FUYB01000013">
    <property type="protein sequence ID" value="SKA85081.1"/>
    <property type="molecule type" value="Genomic_DNA"/>
</dbReference>
<dbReference type="OrthoDB" id="9779968at2"/>